<comment type="caution">
    <text evidence="11">The sequence shown here is derived from an EMBL/GenBank/DDBJ whole genome shotgun (WGS) entry which is preliminary data.</text>
</comment>
<evidence type="ECO:0000256" key="2">
    <source>
        <dbReference type="ARBA" id="ARBA00008133"/>
    </source>
</evidence>
<dbReference type="Pfam" id="PF02602">
    <property type="entry name" value="HEM4"/>
    <property type="match status" value="1"/>
</dbReference>
<dbReference type="Gene3D" id="3.40.50.10090">
    <property type="match status" value="2"/>
</dbReference>
<evidence type="ECO:0000256" key="4">
    <source>
        <dbReference type="ARBA" id="ARBA00023239"/>
    </source>
</evidence>
<dbReference type="PANTHER" id="PTHR38042:SF1">
    <property type="entry name" value="UROPORPHYRINOGEN-III SYNTHASE, CHLOROPLASTIC"/>
    <property type="match status" value="1"/>
</dbReference>
<gene>
    <name evidence="11" type="ORF">RM544_05990</name>
</gene>
<evidence type="ECO:0000313" key="12">
    <source>
        <dbReference type="Proteomes" id="UP001249020"/>
    </source>
</evidence>
<dbReference type="GO" id="GO:0006782">
    <property type="term" value="P:protoporphyrinogen IX biosynthetic process"/>
    <property type="evidence" value="ECO:0007669"/>
    <property type="project" value="UniProtKB-UniRule"/>
</dbReference>
<dbReference type="EMBL" id="JAVRIE010000002">
    <property type="protein sequence ID" value="MDT0582080.1"/>
    <property type="molecule type" value="Genomic_DNA"/>
</dbReference>
<dbReference type="GO" id="GO:0004852">
    <property type="term" value="F:uroporphyrinogen-III synthase activity"/>
    <property type="evidence" value="ECO:0007669"/>
    <property type="project" value="UniProtKB-UniRule"/>
</dbReference>
<dbReference type="AlphaFoldDB" id="A0AAW8QZN2"/>
<protein>
    <recommendedName>
        <fullName evidence="7 9">Uroporphyrinogen-III synthase</fullName>
        <ecNumber evidence="3 9">4.2.1.75</ecNumber>
    </recommendedName>
</protein>
<keyword evidence="4 9" id="KW-0456">Lyase</keyword>
<evidence type="ECO:0000256" key="6">
    <source>
        <dbReference type="ARBA" id="ARBA00037589"/>
    </source>
</evidence>
<dbReference type="InterPro" id="IPR036108">
    <property type="entry name" value="4pyrrol_syn_uPrphyn_synt_sf"/>
</dbReference>
<comment type="similarity">
    <text evidence="2 9">Belongs to the uroporphyrinogen-III synthase family.</text>
</comment>
<accession>A0AAW8QZN2</accession>
<comment type="catalytic activity">
    <reaction evidence="8 9">
        <text>hydroxymethylbilane = uroporphyrinogen III + H2O</text>
        <dbReference type="Rhea" id="RHEA:18965"/>
        <dbReference type="ChEBI" id="CHEBI:15377"/>
        <dbReference type="ChEBI" id="CHEBI:57308"/>
        <dbReference type="ChEBI" id="CHEBI:57845"/>
        <dbReference type="EC" id="4.2.1.75"/>
    </reaction>
</comment>
<evidence type="ECO:0000256" key="9">
    <source>
        <dbReference type="RuleBase" id="RU366031"/>
    </source>
</evidence>
<dbReference type="InterPro" id="IPR003754">
    <property type="entry name" value="4pyrrol_synth_uPrphyn_synth"/>
</dbReference>
<evidence type="ECO:0000313" key="11">
    <source>
        <dbReference type="EMBL" id="MDT0582080.1"/>
    </source>
</evidence>
<dbReference type="CDD" id="cd06578">
    <property type="entry name" value="HemD"/>
    <property type="match status" value="1"/>
</dbReference>
<reference evidence="11 12" key="1">
    <citation type="submission" date="2023-09" db="EMBL/GenBank/DDBJ databases">
        <authorList>
            <person name="Rey-Velasco X."/>
        </authorList>
    </citation>
    <scope>NUCLEOTIDE SEQUENCE [LARGE SCALE GENOMIC DNA]</scope>
    <source>
        <strain evidence="11 12">W409</strain>
    </source>
</reference>
<dbReference type="RefSeq" id="WP_311360864.1">
    <property type="nucleotide sequence ID" value="NZ_JAVRIE010000002.1"/>
</dbReference>
<dbReference type="EC" id="4.2.1.75" evidence="3 9"/>
<evidence type="ECO:0000256" key="3">
    <source>
        <dbReference type="ARBA" id="ARBA00013109"/>
    </source>
</evidence>
<proteinExistence type="inferred from homology"/>
<evidence type="ECO:0000256" key="5">
    <source>
        <dbReference type="ARBA" id="ARBA00023244"/>
    </source>
</evidence>
<dbReference type="SUPFAM" id="SSF69618">
    <property type="entry name" value="HemD-like"/>
    <property type="match status" value="1"/>
</dbReference>
<feature type="domain" description="Tetrapyrrole biosynthesis uroporphyrinogen III synthase" evidence="10">
    <location>
        <begin position="15"/>
        <end position="224"/>
    </location>
</feature>
<organism evidence="11 12">
    <name type="scientific">Brumicola blandensis</name>
    <dbReference type="NCBI Taxonomy" id="3075611"/>
    <lineage>
        <taxon>Bacteria</taxon>
        <taxon>Pseudomonadati</taxon>
        <taxon>Pseudomonadota</taxon>
        <taxon>Gammaproteobacteria</taxon>
        <taxon>Alteromonadales</taxon>
        <taxon>Alteromonadaceae</taxon>
        <taxon>Brumicola</taxon>
    </lineage>
</organism>
<sequence>MFLLLRPTTKIDTSVARFAEAGLDAVGCALIDIVPLSSDIKFSDYQADLIIVTSTAAADIFVERVQQDLAKDIPIIAVGPSTAKKLACKFSRVSEAVPANSEGVVAAIQARKIKPSQVLLLKGEGGRQLIQQSLAKVGITLVHQDLYKRVCLQEAQFTQEFVQSDIHCIIATSAAFVDAAYNYFEPEWLNTIQWIVVSDRVKLHLAALGAKHIINSEGASDQCLIAATRKVKGSQND</sequence>
<dbReference type="PANTHER" id="PTHR38042">
    <property type="entry name" value="UROPORPHYRINOGEN-III SYNTHASE, CHLOROPLASTIC"/>
    <property type="match status" value="1"/>
</dbReference>
<evidence type="ECO:0000259" key="10">
    <source>
        <dbReference type="Pfam" id="PF02602"/>
    </source>
</evidence>
<evidence type="ECO:0000256" key="7">
    <source>
        <dbReference type="ARBA" id="ARBA00040167"/>
    </source>
</evidence>
<evidence type="ECO:0000256" key="8">
    <source>
        <dbReference type="ARBA" id="ARBA00048617"/>
    </source>
</evidence>
<keyword evidence="5 9" id="KW-0627">Porphyrin biosynthesis</keyword>
<name>A0AAW8QZN2_9ALTE</name>
<comment type="pathway">
    <text evidence="1 9">Porphyrin-containing compound metabolism; protoporphyrin-IX biosynthesis; coproporphyrinogen-III from 5-aminolevulinate: step 3/4.</text>
</comment>
<keyword evidence="12" id="KW-1185">Reference proteome</keyword>
<dbReference type="InterPro" id="IPR039793">
    <property type="entry name" value="UROS/Hem4"/>
</dbReference>
<comment type="function">
    <text evidence="6 9">Catalyzes cyclization of the linear tetrapyrrole, hydroxymethylbilane, to the macrocyclic uroporphyrinogen III.</text>
</comment>
<dbReference type="GO" id="GO:0006780">
    <property type="term" value="P:uroporphyrinogen III biosynthetic process"/>
    <property type="evidence" value="ECO:0007669"/>
    <property type="project" value="UniProtKB-UniRule"/>
</dbReference>
<dbReference type="Proteomes" id="UP001249020">
    <property type="component" value="Unassembled WGS sequence"/>
</dbReference>
<evidence type="ECO:0000256" key="1">
    <source>
        <dbReference type="ARBA" id="ARBA00004772"/>
    </source>
</evidence>